<proteinExistence type="predicted"/>
<reference evidence="2" key="1">
    <citation type="submission" date="2022-11" db="UniProtKB">
        <authorList>
            <consortium name="WormBaseParasite"/>
        </authorList>
    </citation>
    <scope>IDENTIFICATION</scope>
</reference>
<organism evidence="1 2">
    <name type="scientific">Panagrolaimus sp. ES5</name>
    <dbReference type="NCBI Taxonomy" id="591445"/>
    <lineage>
        <taxon>Eukaryota</taxon>
        <taxon>Metazoa</taxon>
        <taxon>Ecdysozoa</taxon>
        <taxon>Nematoda</taxon>
        <taxon>Chromadorea</taxon>
        <taxon>Rhabditida</taxon>
        <taxon>Tylenchina</taxon>
        <taxon>Panagrolaimomorpha</taxon>
        <taxon>Panagrolaimoidea</taxon>
        <taxon>Panagrolaimidae</taxon>
        <taxon>Panagrolaimus</taxon>
    </lineage>
</organism>
<dbReference type="Proteomes" id="UP000887579">
    <property type="component" value="Unplaced"/>
</dbReference>
<evidence type="ECO:0000313" key="1">
    <source>
        <dbReference type="Proteomes" id="UP000887579"/>
    </source>
</evidence>
<dbReference type="WBParaSite" id="ES5_v2.g8534.t1">
    <property type="protein sequence ID" value="ES5_v2.g8534.t1"/>
    <property type="gene ID" value="ES5_v2.g8534"/>
</dbReference>
<sequence length="257" mass="27650">MKLILNFLELGLPATKRSKIGVTAEPPIESDVIVDEPVTAEYVTRSGRRRRLISAPSAIVPVPNNVVRKANNNSNINPKSTGAPIKVIESPKTVVNNLKRPTAIVVRRSPANSASKTPSPDGSTQQKTYIITTADGTKFRRNASGITLSSTIVPVTNSTKTYKICNPTNVPPIVGSLDSGISLGGYIYESSETTSSRSSASNSKKSTPNGSKRSSPTTTKFPIVTQTYVLQTQRNGESPTERQVFLSESPNSYNTRE</sequence>
<accession>A0AC34GUJ1</accession>
<name>A0AC34GUJ1_9BILA</name>
<protein>
    <submittedName>
        <fullName evidence="2">Uncharacterized protein</fullName>
    </submittedName>
</protein>
<evidence type="ECO:0000313" key="2">
    <source>
        <dbReference type="WBParaSite" id="ES5_v2.g8534.t1"/>
    </source>
</evidence>